<dbReference type="EMBL" id="HE576753">
    <property type="protein sequence ID" value="CCC68248.1"/>
    <property type="molecule type" value="Genomic_DNA"/>
</dbReference>
<dbReference type="AlphaFoldDB" id="G0VBC2"/>
<dbReference type="RefSeq" id="XP_003674622.1">
    <property type="nucleotide sequence ID" value="XM_003674574.1"/>
</dbReference>
<reference key="2">
    <citation type="submission" date="2011-08" db="EMBL/GenBank/DDBJ databases">
        <title>Genome sequence of Naumovozyma castellii.</title>
        <authorList>
            <person name="Gordon J.L."/>
            <person name="Armisen D."/>
            <person name="Proux-Wera E."/>
            <person name="OhEigeartaigh S.S."/>
            <person name="Byrne K.P."/>
            <person name="Wolfe K.H."/>
        </authorList>
    </citation>
    <scope>NUCLEOTIDE SEQUENCE</scope>
    <source>
        <strain>Type strain:CBS 4309</strain>
    </source>
</reference>
<dbReference type="HOGENOM" id="CLU_1189775_0_0_1"/>
<dbReference type="InParanoid" id="G0VBC2"/>
<dbReference type="InterPro" id="IPR036249">
    <property type="entry name" value="Thioredoxin-like_sf"/>
</dbReference>
<dbReference type="KEGG" id="ncs:NCAS_0B01640"/>
<sequence length="240" mass="26851">MCVILSGKPSHAPQSTTGNYTMTKQLGTTPATRTARIVSSTLLVLGLITFLVFTWNDYSEQNIANDPNPTRSLLSEDLLMLANTFDEIKSRTSIVSHQERPTTTLQALPSHAAAFNVQQHFTQIIHTSPVVLFMKSSQDDSRLMRDLLQKEYEISPEIAVVDLDKHTHGAALQDYIRLNKLDNRGTAYVKLPYLFINEQFVHVDVKNVKSLHKDGALLKTFKDAAGENVFWHKTGVPSNS</sequence>
<dbReference type="PROSITE" id="PS51354">
    <property type="entry name" value="GLUTAREDOXIN_2"/>
    <property type="match status" value="1"/>
</dbReference>
<accession>G0VBC2</accession>
<evidence type="ECO:0000313" key="2">
    <source>
        <dbReference type="Proteomes" id="UP000001640"/>
    </source>
</evidence>
<protein>
    <submittedName>
        <fullName evidence="1">Uncharacterized protein</fullName>
    </submittedName>
</protein>
<dbReference type="eggNOG" id="KOG1752">
    <property type="taxonomic scope" value="Eukaryota"/>
</dbReference>
<organism evidence="1 2">
    <name type="scientific">Naumovozyma castellii</name>
    <name type="common">Yeast</name>
    <name type="synonym">Saccharomyces castellii</name>
    <dbReference type="NCBI Taxonomy" id="27288"/>
    <lineage>
        <taxon>Eukaryota</taxon>
        <taxon>Fungi</taxon>
        <taxon>Dikarya</taxon>
        <taxon>Ascomycota</taxon>
        <taxon>Saccharomycotina</taxon>
        <taxon>Saccharomycetes</taxon>
        <taxon>Saccharomycetales</taxon>
        <taxon>Saccharomycetaceae</taxon>
        <taxon>Naumovozyma</taxon>
    </lineage>
</organism>
<dbReference type="Proteomes" id="UP000001640">
    <property type="component" value="Chromosome 2"/>
</dbReference>
<dbReference type="Gene3D" id="3.40.30.10">
    <property type="entry name" value="Glutaredoxin"/>
    <property type="match status" value="1"/>
</dbReference>
<dbReference type="STRING" id="1064592.G0VBC2"/>
<gene>
    <name evidence="1" type="primary">NCAS0B01640</name>
    <name evidence="1" type="ordered locus">NCAS_0B01640</name>
</gene>
<dbReference type="OMA" id="IEPHSKG"/>
<name>G0VBC2_NAUCA</name>
<dbReference type="OrthoDB" id="4035655at2759"/>
<evidence type="ECO:0000313" key="1">
    <source>
        <dbReference type="EMBL" id="CCC68248.1"/>
    </source>
</evidence>
<reference evidence="1 2" key="1">
    <citation type="journal article" date="2011" name="Proc. Natl. Acad. Sci. U.S.A.">
        <title>Evolutionary erosion of yeast sex chromosomes by mating-type switching accidents.</title>
        <authorList>
            <person name="Gordon J.L."/>
            <person name="Armisen D."/>
            <person name="Proux-Wera E."/>
            <person name="Oheigeartaigh S.S."/>
            <person name="Byrne K.P."/>
            <person name="Wolfe K.H."/>
        </authorList>
    </citation>
    <scope>NUCLEOTIDE SEQUENCE [LARGE SCALE GENOMIC DNA]</scope>
    <source>
        <strain evidence="2">ATCC 76901 / BCRC 22586 / CBS 4309 / NBRC 1992 / NRRL Y-12630</strain>
    </source>
</reference>
<keyword evidence="2" id="KW-1185">Reference proteome</keyword>
<dbReference type="GeneID" id="96901808"/>
<proteinExistence type="predicted"/>
<dbReference type="SUPFAM" id="SSF52833">
    <property type="entry name" value="Thioredoxin-like"/>
    <property type="match status" value="1"/>
</dbReference>